<evidence type="ECO:0008006" key="4">
    <source>
        <dbReference type="Google" id="ProtNLM"/>
    </source>
</evidence>
<reference evidence="2 3" key="1">
    <citation type="submission" date="2015-09" db="EMBL/GenBank/DDBJ databases">
        <authorList>
            <consortium name="Pathogen Informatics"/>
        </authorList>
    </citation>
    <scope>NUCLEOTIDE SEQUENCE [LARGE SCALE GENOMIC DNA]</scope>
    <source>
        <strain evidence="2 3">2789STDY5834902</strain>
    </source>
</reference>
<evidence type="ECO:0000313" key="3">
    <source>
        <dbReference type="Proteomes" id="UP000095454"/>
    </source>
</evidence>
<feature type="transmembrane region" description="Helical" evidence="1">
    <location>
        <begin position="43"/>
        <end position="64"/>
    </location>
</feature>
<dbReference type="Proteomes" id="UP000095454">
    <property type="component" value="Unassembled WGS sequence"/>
</dbReference>
<keyword evidence="1" id="KW-0812">Transmembrane</keyword>
<dbReference type="AlphaFoldDB" id="A0A174L0D8"/>
<dbReference type="RefSeq" id="WP_055251995.1">
    <property type="nucleotide sequence ID" value="NZ_CABIXX010000020.1"/>
</dbReference>
<accession>A0A174L0D8</accession>
<sequence length="181" mass="19807">MRVLKRALAIVYLAAAVVALGTLVCQFWGPYTYRFMLLMRDPMPRIVVTVCAGVVALGVLAVFFRLMFARREPSCVHPAGERNIEVTLAALSSCARAAAERDDRVMVEHIEARVQGSDESHVRFKVDAIALDDHDVASLAAAMQQRIEEACDTMLGTPGTTARVRFLPSKTTVQTVEVSGE</sequence>
<evidence type="ECO:0000256" key="1">
    <source>
        <dbReference type="SAM" id="Phobius"/>
    </source>
</evidence>
<name>A0A174L0D8_9ACTN</name>
<feature type="transmembrane region" description="Helical" evidence="1">
    <location>
        <begin position="7"/>
        <end position="31"/>
    </location>
</feature>
<proteinExistence type="predicted"/>
<protein>
    <recommendedName>
        <fullName evidence="4">Alkaline shock response membrane anchor protein AmaP</fullName>
    </recommendedName>
</protein>
<keyword evidence="1" id="KW-0472">Membrane</keyword>
<evidence type="ECO:0000313" key="2">
    <source>
        <dbReference type="EMBL" id="CUP16341.1"/>
    </source>
</evidence>
<dbReference type="EMBL" id="CZAQ01000020">
    <property type="protein sequence ID" value="CUP16341.1"/>
    <property type="molecule type" value="Genomic_DNA"/>
</dbReference>
<gene>
    <name evidence="2" type="ORF">ERS852514_01265</name>
</gene>
<organism evidence="2 3">
    <name type="scientific">Collinsella aerofaciens</name>
    <dbReference type="NCBI Taxonomy" id="74426"/>
    <lineage>
        <taxon>Bacteria</taxon>
        <taxon>Bacillati</taxon>
        <taxon>Actinomycetota</taxon>
        <taxon>Coriobacteriia</taxon>
        <taxon>Coriobacteriales</taxon>
        <taxon>Coriobacteriaceae</taxon>
        <taxon>Collinsella</taxon>
    </lineage>
</organism>
<keyword evidence="1" id="KW-1133">Transmembrane helix</keyword>